<name>A0ACA9N5L6_9GLOM</name>
<gene>
    <name evidence="1" type="ORF">SPELUC_LOCUS8392</name>
</gene>
<proteinExistence type="predicted"/>
<comment type="caution">
    <text evidence="1">The sequence shown here is derived from an EMBL/GenBank/DDBJ whole genome shotgun (WGS) entry which is preliminary data.</text>
</comment>
<dbReference type="Proteomes" id="UP000789366">
    <property type="component" value="Unassembled WGS sequence"/>
</dbReference>
<keyword evidence="2" id="KW-1185">Reference proteome</keyword>
<organism evidence="1 2">
    <name type="scientific">Cetraspora pellucida</name>
    <dbReference type="NCBI Taxonomy" id="1433469"/>
    <lineage>
        <taxon>Eukaryota</taxon>
        <taxon>Fungi</taxon>
        <taxon>Fungi incertae sedis</taxon>
        <taxon>Mucoromycota</taxon>
        <taxon>Glomeromycotina</taxon>
        <taxon>Glomeromycetes</taxon>
        <taxon>Diversisporales</taxon>
        <taxon>Gigasporaceae</taxon>
        <taxon>Cetraspora</taxon>
    </lineage>
</organism>
<reference evidence="1" key="1">
    <citation type="submission" date="2021-06" db="EMBL/GenBank/DDBJ databases">
        <authorList>
            <person name="Kallberg Y."/>
            <person name="Tangrot J."/>
            <person name="Rosling A."/>
        </authorList>
    </citation>
    <scope>NUCLEOTIDE SEQUENCE</scope>
    <source>
        <strain evidence="1">28 12/20/2015</strain>
    </source>
</reference>
<dbReference type="EMBL" id="CAJVPW010012500">
    <property type="protein sequence ID" value="CAG8636170.1"/>
    <property type="molecule type" value="Genomic_DNA"/>
</dbReference>
<sequence>MKIRNFLIESEFATEKIRKQFQAKYKELLGSSLEKQGQMFDDNNLDERLKSDQQIIRGKTQPETFLPEDASKTRYKPKENIYKKRPSSPASDNEDFKLAIKEFINKNVINLLFRRHSRNSNTTSLSQIPSKLKNKVNLEENKEFKLQNSPISRLKRQRSIKKDREIIRKMFEESKKEDITLADERNIKELDKYKSDKEEETQKYKVLTSEDRDSLYAYFKEMLVEVPFMNIEHIRIENLVENKYIDTPVNLAKKEIIVQPVI</sequence>
<evidence type="ECO:0000313" key="2">
    <source>
        <dbReference type="Proteomes" id="UP000789366"/>
    </source>
</evidence>
<protein>
    <submittedName>
        <fullName evidence="1">3489_t:CDS:1</fullName>
    </submittedName>
</protein>
<accession>A0ACA9N5L6</accession>
<feature type="non-terminal residue" evidence="1">
    <location>
        <position position="262"/>
    </location>
</feature>
<evidence type="ECO:0000313" key="1">
    <source>
        <dbReference type="EMBL" id="CAG8636170.1"/>
    </source>
</evidence>